<reference evidence="1 2" key="1">
    <citation type="submission" date="2016-07" db="EMBL/GenBank/DDBJ databases">
        <authorList>
            <consortium name="Pathogen Informatics"/>
        </authorList>
    </citation>
    <scope>NUCLEOTIDE SEQUENCE [LARGE SCALE GENOMIC DNA]</scope>
</reference>
<accession>A0A1G4E5P8</accession>
<dbReference type="EMBL" id="FLYI01000493">
    <property type="protein sequence ID" value="SCA60775.1"/>
    <property type="molecule type" value="Genomic_DNA"/>
</dbReference>
<evidence type="ECO:0000313" key="2">
    <source>
        <dbReference type="Proteomes" id="UP000305196"/>
    </source>
</evidence>
<evidence type="ECO:0008006" key="3">
    <source>
        <dbReference type="Google" id="ProtNLM"/>
    </source>
</evidence>
<proteinExistence type="predicted"/>
<organism evidence="1 2">
    <name type="scientific">Plasmodium vivax</name>
    <name type="common">malaria parasite P. vivax</name>
    <dbReference type="NCBI Taxonomy" id="5855"/>
    <lineage>
        <taxon>Eukaryota</taxon>
        <taxon>Sar</taxon>
        <taxon>Alveolata</taxon>
        <taxon>Apicomplexa</taxon>
        <taxon>Aconoidasida</taxon>
        <taxon>Haemosporida</taxon>
        <taxon>Plasmodiidae</taxon>
        <taxon>Plasmodium</taxon>
        <taxon>Plasmodium (Plasmodium)</taxon>
    </lineage>
</organism>
<dbReference type="AlphaFoldDB" id="A0A1G4E5P8"/>
<evidence type="ECO:0000313" key="1">
    <source>
        <dbReference type="EMBL" id="SCA60775.1"/>
    </source>
</evidence>
<protein>
    <recommendedName>
        <fullName evidence="3">VIR protein</fullName>
    </recommendedName>
</protein>
<name>A0A1G4E5P8_PLAVI</name>
<dbReference type="VEuPathDB" id="PlasmoDB:PVPAM_110068100"/>
<dbReference type="VEuPathDB" id="PlasmoDB:PVP01_0121400"/>
<gene>
    <name evidence="1" type="ORF">PVC01_000118300</name>
</gene>
<dbReference type="Proteomes" id="UP000305196">
    <property type="component" value="Unassembled WGS sequence"/>
</dbReference>
<dbReference type="VEuPathDB" id="PlasmoDB:PVW1_140081100"/>
<sequence length="220" mass="26695">MEDNIYKFSNVFLKIKSIFDDEFNEPDDKYNDKCDNFSTINGIKKEAFNAHCKKCMKYVRYLEDEYKESIETAQASLYLYYWLLDKELYNEDYTEISLDIYENLLDEYDECEVSNIHQTYKDYIKDELNNNLKNLYHLYYKFDKFKNRKNCENNNCKCAEQCADLYNTYVREHCGIPYDNIFCNELQNFANIYNDYIDKNTHNCDKIYSIRIMVMSSIEK</sequence>